<evidence type="ECO:0000256" key="1">
    <source>
        <dbReference type="SAM" id="MobiDB-lite"/>
    </source>
</evidence>
<gene>
    <name evidence="2" type="ORF">BV898_14874</name>
</gene>
<dbReference type="AlphaFoldDB" id="A0A9X6N9F9"/>
<dbReference type="EMBL" id="MTYJ01000190">
    <property type="protein sequence ID" value="OWA50355.1"/>
    <property type="molecule type" value="Genomic_DNA"/>
</dbReference>
<name>A0A9X6N9F9_HYPEX</name>
<sequence length="227" mass="24053">MPRCRHGTNDNRGHILASPGPPVDSTATTQTSLTLVGSPLQQISVSDSDFSLNNPTAARHGNVVAAEFIDPLNLIAPDGNDAMGSHSETSTILFPGSLISEGKEARFRRKVQRLLPPGLTMSDDAFAVLYQATRAAFSNLVGQVDGATFQMIVGPPTSAPTTTPTGAQGPLNFTVGALIGGLRVAHEKTRHRRKRCRVQSRAVGVFPVEGSCWATPNKSSYPIIIAL</sequence>
<reference evidence="3" key="1">
    <citation type="submission" date="2017-01" db="EMBL/GenBank/DDBJ databases">
        <title>Comparative genomics of anhydrobiosis in the tardigrade Hypsibius dujardini.</title>
        <authorList>
            <person name="Yoshida Y."/>
            <person name="Koutsovoulos G."/>
            <person name="Laetsch D."/>
            <person name="Stevens L."/>
            <person name="Kumar S."/>
            <person name="Horikawa D."/>
            <person name="Ishino K."/>
            <person name="Komine S."/>
            <person name="Tomita M."/>
            <person name="Blaxter M."/>
            <person name="Arakawa K."/>
        </authorList>
    </citation>
    <scope>NUCLEOTIDE SEQUENCE [LARGE SCALE GENOMIC DNA]</scope>
    <source>
        <strain evidence="3">Z151</strain>
    </source>
</reference>
<proteinExistence type="predicted"/>
<evidence type="ECO:0000313" key="2">
    <source>
        <dbReference type="EMBL" id="OWA50355.1"/>
    </source>
</evidence>
<comment type="caution">
    <text evidence="2">The sequence shown here is derived from an EMBL/GenBank/DDBJ whole genome shotgun (WGS) entry which is preliminary data.</text>
</comment>
<dbReference type="Proteomes" id="UP000192578">
    <property type="component" value="Unassembled WGS sequence"/>
</dbReference>
<evidence type="ECO:0000313" key="3">
    <source>
        <dbReference type="Proteomes" id="UP000192578"/>
    </source>
</evidence>
<accession>A0A9X6N9F9</accession>
<dbReference type="OrthoDB" id="10255210at2759"/>
<feature type="region of interest" description="Disordered" evidence="1">
    <location>
        <begin position="1"/>
        <end position="28"/>
    </location>
</feature>
<keyword evidence="3" id="KW-1185">Reference proteome</keyword>
<protein>
    <submittedName>
        <fullName evidence="2">Uncharacterized protein</fullName>
    </submittedName>
</protein>
<organism evidence="2 3">
    <name type="scientific">Hypsibius exemplaris</name>
    <name type="common">Freshwater tardigrade</name>
    <dbReference type="NCBI Taxonomy" id="2072580"/>
    <lineage>
        <taxon>Eukaryota</taxon>
        <taxon>Metazoa</taxon>
        <taxon>Ecdysozoa</taxon>
        <taxon>Tardigrada</taxon>
        <taxon>Eutardigrada</taxon>
        <taxon>Parachela</taxon>
        <taxon>Hypsibioidea</taxon>
        <taxon>Hypsibiidae</taxon>
        <taxon>Hypsibius</taxon>
    </lineage>
</organism>